<keyword evidence="8" id="KW-1185">Reference proteome</keyword>
<dbReference type="RefSeq" id="WP_336435885.1">
    <property type="nucleotide sequence ID" value="NZ_JBAWKS010000001.1"/>
</dbReference>
<name>A0ABU8EV28_9GAMM</name>
<keyword evidence="5" id="KW-0732">Signal</keyword>
<evidence type="ECO:0000313" key="7">
    <source>
        <dbReference type="EMBL" id="MEI4550834.1"/>
    </source>
</evidence>
<gene>
    <name evidence="7" type="primary">fepB</name>
    <name evidence="7" type="ORF">WAE96_14280</name>
</gene>
<evidence type="ECO:0000313" key="8">
    <source>
        <dbReference type="Proteomes" id="UP001382455"/>
    </source>
</evidence>
<dbReference type="InterPro" id="IPR002491">
    <property type="entry name" value="ABC_transptr_periplasmic_BD"/>
</dbReference>
<evidence type="ECO:0000259" key="6">
    <source>
        <dbReference type="PROSITE" id="PS50983"/>
    </source>
</evidence>
<protein>
    <submittedName>
        <fullName evidence="7">Fe2+-enterobactin ABC transporter substrate-binding protein</fullName>
    </submittedName>
</protein>
<dbReference type="PROSITE" id="PS50983">
    <property type="entry name" value="FE_B12_PBP"/>
    <property type="match status" value="1"/>
</dbReference>
<sequence>MFLSRCVSLFRYLFIGSLVFVQFCNIAFAAEFPRNFDNADGSTTEIVAKPKRILSTSVTVTGTLLAMDAPVIASAQTATANFFAQWQNVAQAKKIAPLWPAGQVDLEAAFLQQPDLIIVSVNGADSALAHIDELKMIAPVITVDYGVLTWQQLAQQLAQGLGVESQTYAVIQQFERVLTQAKNEITIPSGQANIISYNGPGITNPIATVKSAHGQLLASLGFKLEEPNADWHSGTKATGDFVRAEYEKLSQLNGDITFLLRVDSFAVPRVLNDPVLQNLNSIKNKQVYALGANSFRIDYYSALEVIHQIKRDFATKPL</sequence>
<evidence type="ECO:0000256" key="2">
    <source>
        <dbReference type="ARBA" id="ARBA00008814"/>
    </source>
</evidence>
<dbReference type="NCBIfam" id="NF008200">
    <property type="entry name" value="PRK10957.1"/>
    <property type="match status" value="1"/>
</dbReference>
<reference evidence="7 8" key="1">
    <citation type="submission" date="2023-12" db="EMBL/GenBank/DDBJ databases">
        <title>Friends and Foes: Symbiotic and Algicidal bacterial influence on Karenia brevis blooms.</title>
        <authorList>
            <person name="Fei C."/>
            <person name="Mohamed A.R."/>
            <person name="Booker A."/>
            <person name="Arshad M."/>
            <person name="Klass S."/>
            <person name="Ahn S."/>
            <person name="Gilbert P.M."/>
            <person name="Heil C.A."/>
            <person name="Martinez J.M."/>
            <person name="Amin S.A."/>
        </authorList>
    </citation>
    <scope>NUCLEOTIDE SEQUENCE [LARGE SCALE GENOMIC DNA]</scope>
    <source>
        <strain evidence="7 8">CE15</strain>
    </source>
</reference>
<dbReference type="SUPFAM" id="SSF53807">
    <property type="entry name" value="Helical backbone' metal receptor"/>
    <property type="match status" value="1"/>
</dbReference>
<dbReference type="Pfam" id="PF01497">
    <property type="entry name" value="Peripla_BP_2"/>
    <property type="match status" value="1"/>
</dbReference>
<evidence type="ECO:0000256" key="4">
    <source>
        <dbReference type="ARBA" id="ARBA00022496"/>
    </source>
</evidence>
<proteinExistence type="inferred from homology"/>
<keyword evidence="4" id="KW-0410">Iron transport</keyword>
<evidence type="ECO:0000256" key="1">
    <source>
        <dbReference type="ARBA" id="ARBA00004196"/>
    </source>
</evidence>
<feature type="domain" description="Fe/B12 periplasmic-binding" evidence="6">
    <location>
        <begin position="52"/>
        <end position="317"/>
    </location>
</feature>
<comment type="similarity">
    <text evidence="2">Belongs to the bacterial solute-binding protein 8 family.</text>
</comment>
<comment type="caution">
    <text evidence="7">The sequence shown here is derived from an EMBL/GenBank/DDBJ whole genome shotgun (WGS) entry which is preliminary data.</text>
</comment>
<dbReference type="Proteomes" id="UP001382455">
    <property type="component" value="Unassembled WGS sequence"/>
</dbReference>
<organism evidence="7 8">
    <name type="scientific">Pseudoalteromonas spongiae</name>
    <dbReference type="NCBI Taxonomy" id="298657"/>
    <lineage>
        <taxon>Bacteria</taxon>
        <taxon>Pseudomonadati</taxon>
        <taxon>Pseudomonadota</taxon>
        <taxon>Gammaproteobacteria</taxon>
        <taxon>Alteromonadales</taxon>
        <taxon>Pseudoalteromonadaceae</taxon>
        <taxon>Pseudoalteromonas</taxon>
    </lineage>
</organism>
<dbReference type="PANTHER" id="PTHR30532">
    <property type="entry name" value="IRON III DICITRATE-BINDING PERIPLASMIC PROTEIN"/>
    <property type="match status" value="1"/>
</dbReference>
<keyword evidence="4" id="KW-0406">Ion transport</keyword>
<accession>A0ABU8EV28</accession>
<evidence type="ECO:0000256" key="3">
    <source>
        <dbReference type="ARBA" id="ARBA00022448"/>
    </source>
</evidence>
<dbReference type="InterPro" id="IPR051313">
    <property type="entry name" value="Bact_iron-sidero_bind"/>
</dbReference>
<dbReference type="PANTHER" id="PTHR30532:SF24">
    <property type="entry name" value="FERRIC ENTEROBACTIN-BINDING PERIPLASMIC PROTEIN FEPB"/>
    <property type="match status" value="1"/>
</dbReference>
<keyword evidence="3" id="KW-0813">Transport</keyword>
<comment type="subcellular location">
    <subcellularLocation>
        <location evidence="1">Cell envelope</location>
    </subcellularLocation>
</comment>
<evidence type="ECO:0000256" key="5">
    <source>
        <dbReference type="ARBA" id="ARBA00022729"/>
    </source>
</evidence>
<keyword evidence="4" id="KW-0408">Iron</keyword>
<dbReference type="EMBL" id="JBAWKS010000001">
    <property type="protein sequence ID" value="MEI4550834.1"/>
    <property type="molecule type" value="Genomic_DNA"/>
</dbReference>
<dbReference type="Gene3D" id="3.40.50.1980">
    <property type="entry name" value="Nitrogenase molybdenum iron protein domain"/>
    <property type="match status" value="2"/>
</dbReference>